<proteinExistence type="predicted"/>
<keyword evidence="3" id="KW-1185">Reference proteome</keyword>
<reference evidence="2 3" key="1">
    <citation type="journal article" date="2023" name="Microorganisms">
        <title>Thiorhodovibrio frisius and Trv. litoralis spp. nov., Two Novel Members from a Clade of Fastidious Purple Sulfur Bacteria That Exhibit Unique Red-Shifted Light-Harvesting Capabilities.</title>
        <authorList>
            <person name="Methner A."/>
            <person name="Kuzyk S.B."/>
            <person name="Petersen J."/>
            <person name="Bauer S."/>
            <person name="Brinkmann H."/>
            <person name="Sichau K."/>
            <person name="Wanner G."/>
            <person name="Wolf J."/>
            <person name="Neumann-Schaal M."/>
            <person name="Henke P."/>
            <person name="Tank M."/>
            <person name="Sproer C."/>
            <person name="Bunk B."/>
            <person name="Overmann J."/>
        </authorList>
    </citation>
    <scope>NUCLEOTIDE SEQUENCE [LARGE SCALE GENOMIC DNA]</scope>
    <source>
        <strain evidence="2 3">DSM 6702</strain>
    </source>
</reference>
<evidence type="ECO:0000256" key="1">
    <source>
        <dbReference type="SAM" id="MobiDB-lite"/>
    </source>
</evidence>
<gene>
    <name evidence="2" type="ORF">Thiowin_03551</name>
</gene>
<evidence type="ECO:0000313" key="3">
    <source>
        <dbReference type="Proteomes" id="UP001432180"/>
    </source>
</evidence>
<feature type="compositionally biased region" description="Basic residues" evidence="1">
    <location>
        <begin position="60"/>
        <end position="69"/>
    </location>
</feature>
<organism evidence="2 3">
    <name type="scientific">Thiorhodovibrio winogradskyi</name>
    <dbReference type="NCBI Taxonomy" id="77007"/>
    <lineage>
        <taxon>Bacteria</taxon>
        <taxon>Pseudomonadati</taxon>
        <taxon>Pseudomonadota</taxon>
        <taxon>Gammaproteobacteria</taxon>
        <taxon>Chromatiales</taxon>
        <taxon>Chromatiaceae</taxon>
        <taxon>Thiorhodovibrio</taxon>
    </lineage>
</organism>
<protein>
    <submittedName>
        <fullName evidence="2">Uncharacterized protein</fullName>
    </submittedName>
</protein>
<feature type="region of interest" description="Disordered" evidence="1">
    <location>
        <begin position="45"/>
        <end position="69"/>
    </location>
</feature>
<accession>A0ABZ0SDU6</accession>
<name>A0ABZ0SDU6_9GAMM</name>
<dbReference type="EMBL" id="CP121472">
    <property type="protein sequence ID" value="WPL18478.1"/>
    <property type="molecule type" value="Genomic_DNA"/>
</dbReference>
<evidence type="ECO:0000313" key="2">
    <source>
        <dbReference type="EMBL" id="WPL18478.1"/>
    </source>
</evidence>
<sequence>MLDAVIPDARGDPLAVLPGIELGAQVEESELEAAIAVCQGNLSHGAGPHPGTQQGAGAVGKHRGAAAGE</sequence>
<dbReference type="Proteomes" id="UP001432180">
    <property type="component" value="Chromosome"/>
</dbReference>